<organism evidence="1 2">
    <name type="scientific">Zalaria obscura</name>
    <dbReference type="NCBI Taxonomy" id="2024903"/>
    <lineage>
        <taxon>Eukaryota</taxon>
        <taxon>Fungi</taxon>
        <taxon>Dikarya</taxon>
        <taxon>Ascomycota</taxon>
        <taxon>Pezizomycotina</taxon>
        <taxon>Dothideomycetes</taxon>
        <taxon>Dothideomycetidae</taxon>
        <taxon>Dothideales</taxon>
        <taxon>Zalariaceae</taxon>
        <taxon>Zalaria</taxon>
    </lineage>
</organism>
<reference evidence="1" key="1">
    <citation type="submission" date="2024-02" db="EMBL/GenBank/DDBJ databases">
        <title>Metagenome Assembled Genome of Zalaria obscura JY119.</title>
        <authorList>
            <person name="Vighnesh L."/>
            <person name="Jagadeeshwari U."/>
            <person name="Venkata Ramana C."/>
            <person name="Sasikala C."/>
        </authorList>
    </citation>
    <scope>NUCLEOTIDE SEQUENCE</scope>
    <source>
        <strain evidence="1">JY119</strain>
    </source>
</reference>
<evidence type="ECO:0000313" key="2">
    <source>
        <dbReference type="Proteomes" id="UP001320706"/>
    </source>
</evidence>
<sequence length="552" mass="60966">MLLVIIAFAVIFAPPLTVYQRRVFQFSDICESGLLCPRNPEIYTLSRSPCKESFTIQYCLYRHYTSRRQRIDTWPSLQATWRQTGFSSDDPFGEGVPGPPLKPVPSVDLVSGGRNSKDAGLLIGRRSATMSHPSDVSGPVGSIVQAFVDGINILGRIRSRRAKKQQRDRDLGRDAEQEQGLRRSLAKGHTDVKQEYERSFGRAGKRFAVGDGKAYLTITQAVLIGIGPRQLTCWFPETAHAALVNTLLRLNTGLVDIIQSFLDKRRASRKLDYSRLTRLSDDSRRETIDVLHQLHQRLSRQHMLQPSPPSTSERRKRKRSTSRVLALSGAAISGPGRSRSSSKSAEPEVVRVAVKGSSEPKLAVMVRHGNKSSKAGPISSRGTKTRGPSPHGKKQMAKGTERDQPPHAPRMIREGPNPIAMPGALGNYPPAQPHMLPAGSWMDVPSVEVSTPEQPFLAPTLARPLPPGSAPAVAGVPRRRSAKQTPTFFSIASTGTKLGEIPLHKWTQPFDFDEMERLNKEAEVNGWPLPVPATEGEKKPKFSFLRVFKKGK</sequence>
<gene>
    <name evidence="1" type="ORF">M8818_000246</name>
</gene>
<dbReference type="Proteomes" id="UP001320706">
    <property type="component" value="Unassembled WGS sequence"/>
</dbReference>
<proteinExistence type="predicted"/>
<comment type="caution">
    <text evidence="1">The sequence shown here is derived from an EMBL/GenBank/DDBJ whole genome shotgun (WGS) entry which is preliminary data.</text>
</comment>
<dbReference type="EMBL" id="JAMKPW020000001">
    <property type="protein sequence ID" value="KAK8222076.1"/>
    <property type="molecule type" value="Genomic_DNA"/>
</dbReference>
<evidence type="ECO:0000313" key="1">
    <source>
        <dbReference type="EMBL" id="KAK8222076.1"/>
    </source>
</evidence>
<keyword evidence="2" id="KW-1185">Reference proteome</keyword>
<accession>A0ACC3SPE2</accession>
<protein>
    <submittedName>
        <fullName evidence="1">Uncharacterized protein</fullName>
    </submittedName>
</protein>
<name>A0ACC3SPE2_9PEZI</name>